<reference evidence="2" key="1">
    <citation type="submission" date="2022-02" db="EMBL/GenBank/DDBJ databases">
        <authorList>
            <person name="Henning P.M."/>
            <person name="McCubbin A.G."/>
            <person name="Shore J.S."/>
        </authorList>
    </citation>
    <scope>NUCLEOTIDE SEQUENCE</scope>
    <source>
        <strain evidence="2">F60SS</strain>
        <tissue evidence="2">Leaves</tissue>
    </source>
</reference>
<keyword evidence="1" id="KW-0175">Coiled coil</keyword>
<dbReference type="Proteomes" id="UP001141552">
    <property type="component" value="Unassembled WGS sequence"/>
</dbReference>
<dbReference type="PANTHER" id="PTHR38377:SF1">
    <property type="entry name" value="THREONINE-TRNA LIGASE 2"/>
    <property type="match status" value="1"/>
</dbReference>
<keyword evidence="3" id="KW-1185">Reference proteome</keyword>
<accession>A0A9Q0F5V3</accession>
<dbReference type="EMBL" id="JAKUCV010007130">
    <property type="protein sequence ID" value="KAJ4824649.1"/>
    <property type="molecule type" value="Genomic_DNA"/>
</dbReference>
<feature type="coiled-coil region" evidence="1">
    <location>
        <begin position="49"/>
        <end position="98"/>
    </location>
</feature>
<dbReference type="OrthoDB" id="2405052at2759"/>
<dbReference type="PANTHER" id="PTHR38377">
    <property type="entry name" value="THREONINE-TRNA LIGASE 2"/>
    <property type="match status" value="1"/>
</dbReference>
<sequence>MAAASESVKDGETNPSTKELLKSFYQRASDAESIDVLLSLDGCFMRAVLDSMRDRLSRLESALASNKDARNEELLMTISELQEKLGAANGDLASEREKVVKLADENAKLRYRINHLVRAVRLGDAKLEQMTGEKFLKFSVSISNSIAPFLPS</sequence>
<evidence type="ECO:0000313" key="3">
    <source>
        <dbReference type="Proteomes" id="UP001141552"/>
    </source>
</evidence>
<comment type="caution">
    <text evidence="2">The sequence shown here is derived from an EMBL/GenBank/DDBJ whole genome shotgun (WGS) entry which is preliminary data.</text>
</comment>
<protein>
    <submittedName>
        <fullName evidence="2">Uncharacterized protein</fullName>
    </submittedName>
</protein>
<dbReference type="AlphaFoldDB" id="A0A9Q0F5V3"/>
<evidence type="ECO:0000313" key="2">
    <source>
        <dbReference type="EMBL" id="KAJ4824649.1"/>
    </source>
</evidence>
<organism evidence="2 3">
    <name type="scientific">Turnera subulata</name>
    <dbReference type="NCBI Taxonomy" id="218843"/>
    <lineage>
        <taxon>Eukaryota</taxon>
        <taxon>Viridiplantae</taxon>
        <taxon>Streptophyta</taxon>
        <taxon>Embryophyta</taxon>
        <taxon>Tracheophyta</taxon>
        <taxon>Spermatophyta</taxon>
        <taxon>Magnoliopsida</taxon>
        <taxon>eudicotyledons</taxon>
        <taxon>Gunneridae</taxon>
        <taxon>Pentapetalae</taxon>
        <taxon>rosids</taxon>
        <taxon>fabids</taxon>
        <taxon>Malpighiales</taxon>
        <taxon>Passifloraceae</taxon>
        <taxon>Turnera</taxon>
    </lineage>
</organism>
<name>A0A9Q0F5V3_9ROSI</name>
<evidence type="ECO:0000256" key="1">
    <source>
        <dbReference type="SAM" id="Coils"/>
    </source>
</evidence>
<gene>
    <name evidence="2" type="ORF">Tsubulata_020486</name>
</gene>
<proteinExistence type="predicted"/>
<reference evidence="2" key="2">
    <citation type="journal article" date="2023" name="Plants (Basel)">
        <title>Annotation of the Turnera subulata (Passifloraceae) Draft Genome Reveals the S-Locus Evolved after the Divergence of Turneroideae from Passifloroideae in a Stepwise Manner.</title>
        <authorList>
            <person name="Henning P.M."/>
            <person name="Roalson E.H."/>
            <person name="Mir W."/>
            <person name="McCubbin A.G."/>
            <person name="Shore J.S."/>
        </authorList>
    </citation>
    <scope>NUCLEOTIDE SEQUENCE</scope>
    <source>
        <strain evidence="2">F60SS</strain>
    </source>
</reference>